<feature type="compositionally biased region" description="Low complexity" evidence="1">
    <location>
        <begin position="301"/>
        <end position="318"/>
    </location>
</feature>
<dbReference type="SUPFAM" id="SSF82199">
    <property type="entry name" value="SET domain"/>
    <property type="match status" value="1"/>
</dbReference>
<dbReference type="InterPro" id="IPR046341">
    <property type="entry name" value="SET_dom_sf"/>
</dbReference>
<organism evidence="3 4">
    <name type="scientific">Volvox africanus</name>
    <dbReference type="NCBI Taxonomy" id="51714"/>
    <lineage>
        <taxon>Eukaryota</taxon>
        <taxon>Viridiplantae</taxon>
        <taxon>Chlorophyta</taxon>
        <taxon>core chlorophytes</taxon>
        <taxon>Chlorophyceae</taxon>
        <taxon>CS clade</taxon>
        <taxon>Chlamydomonadales</taxon>
        <taxon>Volvocaceae</taxon>
        <taxon>Volvox</taxon>
    </lineage>
</organism>
<keyword evidence="4" id="KW-1185">Reference proteome</keyword>
<accession>A0A8J4F2V8</accession>
<feature type="region of interest" description="Disordered" evidence="1">
    <location>
        <begin position="235"/>
        <end position="265"/>
    </location>
</feature>
<evidence type="ECO:0000313" key="4">
    <source>
        <dbReference type="Proteomes" id="UP000747399"/>
    </source>
</evidence>
<dbReference type="CDD" id="cd20071">
    <property type="entry name" value="SET_SMYD"/>
    <property type="match status" value="1"/>
</dbReference>
<dbReference type="PANTHER" id="PTHR47643">
    <property type="entry name" value="TPR DOMAIN PROTEIN (AFU_ORTHOLOGUE AFUA_5G12710)"/>
    <property type="match status" value="1"/>
</dbReference>
<feature type="region of interest" description="Disordered" evidence="1">
    <location>
        <begin position="301"/>
        <end position="322"/>
    </location>
</feature>
<evidence type="ECO:0000256" key="1">
    <source>
        <dbReference type="SAM" id="MobiDB-lite"/>
    </source>
</evidence>
<evidence type="ECO:0000259" key="2">
    <source>
        <dbReference type="PROSITE" id="PS50280"/>
    </source>
</evidence>
<dbReference type="Gene3D" id="2.170.270.10">
    <property type="entry name" value="SET domain"/>
    <property type="match status" value="1"/>
</dbReference>
<sequence>MNHLQPPIQRCNRSQLWYHHRHTKHLQCSPPLVSPARQKVVINLAAATPSTSSVAICPSATSITLPVTSLYTSQAYTHRRALGAVQLEVVPGKGLGWRATRDIATGELLFVSLPVAVLYGAPGQPPENEELMEELRQSWTHLVPLERRWLLLLADCCAASCAPAAVAAAATAISTAAATAAAGQSAVAAAEMSVAAVAPSSSPLPPQLPPVDVLEGLLLRARALLAEAQEAELAQVQQEQQQQQPGVVEVDDADGTPRPSVDSRALTADAIITDANSLAATSRVQILPPVLFGTSTGFGTSSSGSSSTMSNISSTSSSSGGGGGVLADLVQRYSYSEAGDDLALTALQDVSPVSCVGLWPEAALLNHSCCPNASLLVVGGAAYVRAGRPVLEGEELTMSYLGLGVFKDVAERRSRLRAFHGFLCTCPRCVMEHEHFPTCRYPDLEQPPGQHHHQLKLQRQDQAGRLKDQQESNGNGGRDDVSSSSSGSGAALDDELFAAALMGRRGGGLLQALLNAVFGAGRFRTSAAPDHALLRRINGELVSELEAGAHAALTAPSRPRQRQVALLGRLEGLLEQVETSCVFLELPPRGRLMVLASVYGLVRLTSELAELSQQATPERRLQLLQLAAEILEDVAPGSDGHVTAVVKAAGVARRVYGADSPTAREAELTASRAHLARYGRELLSDPGLLRRLSSTRRRLMTGSGLAASMGVLAWMQQVGPG</sequence>
<dbReference type="InterPro" id="IPR053209">
    <property type="entry name" value="Gramillin-biosynth_MTr"/>
</dbReference>
<feature type="region of interest" description="Disordered" evidence="1">
    <location>
        <begin position="462"/>
        <end position="488"/>
    </location>
</feature>
<comment type="caution">
    <text evidence="3">The sequence shown here is derived from an EMBL/GenBank/DDBJ whole genome shotgun (WGS) entry which is preliminary data.</text>
</comment>
<dbReference type="Proteomes" id="UP000747399">
    <property type="component" value="Unassembled WGS sequence"/>
</dbReference>
<name>A0A8J4F2V8_9CHLO</name>
<dbReference type="InterPro" id="IPR001214">
    <property type="entry name" value="SET_dom"/>
</dbReference>
<proteinExistence type="predicted"/>
<dbReference type="AlphaFoldDB" id="A0A8J4F2V8"/>
<gene>
    <name evidence="3" type="ORF">Vafri_9815</name>
</gene>
<dbReference type="Pfam" id="PF00856">
    <property type="entry name" value="SET"/>
    <property type="match status" value="1"/>
</dbReference>
<reference evidence="3" key="1">
    <citation type="journal article" date="2021" name="Proc. Natl. Acad. Sci. U.S.A.">
        <title>Three genomes in the algal genus Volvox reveal the fate of a haploid sex-determining region after a transition to homothallism.</title>
        <authorList>
            <person name="Yamamoto K."/>
            <person name="Hamaji T."/>
            <person name="Kawai-Toyooka H."/>
            <person name="Matsuzaki R."/>
            <person name="Takahashi F."/>
            <person name="Nishimura Y."/>
            <person name="Kawachi M."/>
            <person name="Noguchi H."/>
            <person name="Minakuchi Y."/>
            <person name="Umen J.G."/>
            <person name="Toyoda A."/>
            <person name="Nozaki H."/>
        </authorList>
    </citation>
    <scope>NUCLEOTIDE SEQUENCE</scope>
    <source>
        <strain evidence="3">NIES-3780</strain>
    </source>
</reference>
<feature type="domain" description="SET" evidence="2">
    <location>
        <begin position="83"/>
        <end position="401"/>
    </location>
</feature>
<dbReference type="PROSITE" id="PS50280">
    <property type="entry name" value="SET"/>
    <property type="match status" value="1"/>
</dbReference>
<dbReference type="PANTHER" id="PTHR47643:SF2">
    <property type="entry name" value="TPR DOMAIN PROTEIN (AFU_ORTHOLOGUE AFUA_5G12710)"/>
    <property type="match status" value="1"/>
</dbReference>
<protein>
    <recommendedName>
        <fullName evidence="2">SET domain-containing protein</fullName>
    </recommendedName>
</protein>
<evidence type="ECO:0000313" key="3">
    <source>
        <dbReference type="EMBL" id="GIL54239.1"/>
    </source>
</evidence>
<dbReference type="EMBL" id="BNCO01000017">
    <property type="protein sequence ID" value="GIL54239.1"/>
    <property type="molecule type" value="Genomic_DNA"/>
</dbReference>
<feature type="compositionally biased region" description="Low complexity" evidence="1">
    <location>
        <begin position="235"/>
        <end position="248"/>
    </location>
</feature>